<evidence type="ECO:0000313" key="2">
    <source>
        <dbReference type="Proteomes" id="UP000094793"/>
    </source>
</evidence>
<dbReference type="KEGG" id="blin:BLSMQ_0516"/>
<gene>
    <name evidence="1" type="ORF">BLSMQ_0516</name>
</gene>
<proteinExistence type="predicted"/>
<dbReference type="AlphaFoldDB" id="A0A1D7VZS8"/>
<sequence length="51" mass="5517">MDIDGNAGDFCFDIHGRFIISLGDRLGTHVLDNSGIGTHKTLCRGRQLVAC</sequence>
<protein>
    <submittedName>
        <fullName evidence="1">Uncharacterized protein</fullName>
    </submittedName>
</protein>
<dbReference type="Proteomes" id="UP000094793">
    <property type="component" value="Chromosome"/>
</dbReference>
<dbReference type="EMBL" id="CP017150">
    <property type="protein sequence ID" value="AOP52230.1"/>
    <property type="molecule type" value="Genomic_DNA"/>
</dbReference>
<organism evidence="1 2">
    <name type="scientific">Brevibacterium aurantiacum</name>
    <dbReference type="NCBI Taxonomy" id="273384"/>
    <lineage>
        <taxon>Bacteria</taxon>
        <taxon>Bacillati</taxon>
        <taxon>Actinomycetota</taxon>
        <taxon>Actinomycetes</taxon>
        <taxon>Micrococcales</taxon>
        <taxon>Brevibacteriaceae</taxon>
        <taxon>Brevibacterium</taxon>
    </lineage>
</organism>
<name>A0A1D7VZS8_BREAU</name>
<accession>A0A1D7VZS8</accession>
<evidence type="ECO:0000313" key="1">
    <source>
        <dbReference type="EMBL" id="AOP52230.1"/>
    </source>
</evidence>
<reference evidence="2" key="1">
    <citation type="submission" date="2016-09" db="EMBL/GenBank/DDBJ databases">
        <title>Complete Genome Sequence of Brevibacterium linens SMQ-1335.</title>
        <authorList>
            <person name="de Melo A.G."/>
            <person name="Labrie S.J."/>
            <person name="Dumaresq J."/>
            <person name="Roberts R.J."/>
            <person name="Tremblay D.M."/>
            <person name="Moineau S."/>
        </authorList>
    </citation>
    <scope>NUCLEOTIDE SEQUENCE [LARGE SCALE GENOMIC DNA]</scope>
    <source>
        <strain evidence="2">SMQ-1335</strain>
    </source>
</reference>